<organism evidence="1 2">
    <name type="scientific">Desulfotruncus arcticus DSM 17038</name>
    <dbReference type="NCBI Taxonomy" id="1121424"/>
    <lineage>
        <taxon>Bacteria</taxon>
        <taxon>Bacillati</taxon>
        <taxon>Bacillota</taxon>
        <taxon>Clostridia</taxon>
        <taxon>Eubacteriales</taxon>
        <taxon>Desulfallaceae</taxon>
        <taxon>Desulfotruncus</taxon>
    </lineage>
</organism>
<proteinExistence type="predicted"/>
<dbReference type="AlphaFoldDB" id="A0A1I2P9Z8"/>
<sequence length="83" mass="9186">MIISELRFMIPKSGFEEEVSLNINIISGTLDHLQACKDAYANSRLGQVYSPPVDLLKSRLAEGINQGEIFVAVDENDQCLGFI</sequence>
<reference evidence="2" key="1">
    <citation type="submission" date="2016-10" db="EMBL/GenBank/DDBJ databases">
        <authorList>
            <person name="Varghese N."/>
            <person name="Submissions S."/>
        </authorList>
    </citation>
    <scope>NUCLEOTIDE SEQUENCE [LARGE SCALE GENOMIC DNA]</scope>
    <source>
        <strain evidence="2">DSM 17038</strain>
    </source>
</reference>
<dbReference type="STRING" id="341036.SAMN05660649_00701"/>
<dbReference type="EMBL" id="FOOX01000002">
    <property type="protein sequence ID" value="SFG10777.1"/>
    <property type="molecule type" value="Genomic_DNA"/>
</dbReference>
<evidence type="ECO:0008006" key="3">
    <source>
        <dbReference type="Google" id="ProtNLM"/>
    </source>
</evidence>
<evidence type="ECO:0000313" key="1">
    <source>
        <dbReference type="EMBL" id="SFG10777.1"/>
    </source>
</evidence>
<gene>
    <name evidence="1" type="ORF">SAMN05660649_00701</name>
</gene>
<keyword evidence="2" id="KW-1185">Reference proteome</keyword>
<protein>
    <recommendedName>
        <fullName evidence="3">Acetyltransferase (GNAT) domain-containing protein</fullName>
    </recommendedName>
</protein>
<name>A0A1I2P9Z8_9FIRM</name>
<accession>A0A1I2P9Z8</accession>
<dbReference type="Proteomes" id="UP000199337">
    <property type="component" value="Unassembled WGS sequence"/>
</dbReference>
<evidence type="ECO:0000313" key="2">
    <source>
        <dbReference type="Proteomes" id="UP000199337"/>
    </source>
</evidence>